<dbReference type="SUPFAM" id="SSF47592">
    <property type="entry name" value="SWIB/MDM2 domain"/>
    <property type="match status" value="1"/>
</dbReference>
<evidence type="ECO:0000313" key="3">
    <source>
        <dbReference type="EMBL" id="KZF25261.1"/>
    </source>
</evidence>
<dbReference type="Pfam" id="PF02201">
    <property type="entry name" value="SWIB"/>
    <property type="match status" value="1"/>
</dbReference>
<dbReference type="InterPro" id="IPR003121">
    <property type="entry name" value="SWIB_MDM2_domain"/>
</dbReference>
<dbReference type="EMBL" id="KV407455">
    <property type="protein sequence ID" value="KZF25261.1"/>
    <property type="molecule type" value="Genomic_DNA"/>
</dbReference>
<dbReference type="RefSeq" id="XP_018190816.1">
    <property type="nucleotide sequence ID" value="XM_018330442.1"/>
</dbReference>
<dbReference type="Proteomes" id="UP000076632">
    <property type="component" value="Unassembled WGS sequence"/>
</dbReference>
<feature type="region of interest" description="Disordered" evidence="1">
    <location>
        <begin position="133"/>
        <end position="190"/>
    </location>
</feature>
<dbReference type="GeneID" id="28895579"/>
<dbReference type="STRING" id="1328760.A0A165IR27"/>
<accession>A0A165IR27</accession>
<gene>
    <name evidence="3" type="ORF">L228DRAFT_227217</name>
</gene>
<dbReference type="InterPro" id="IPR036885">
    <property type="entry name" value="SWIB_MDM2_dom_sf"/>
</dbReference>
<dbReference type="InterPro" id="IPR019835">
    <property type="entry name" value="SWIB_domain"/>
</dbReference>
<proteinExistence type="predicted"/>
<dbReference type="SMART" id="SM00151">
    <property type="entry name" value="SWIB"/>
    <property type="match status" value="1"/>
</dbReference>
<dbReference type="PROSITE" id="PS51925">
    <property type="entry name" value="SWIB_MDM2"/>
    <property type="match status" value="1"/>
</dbReference>
<dbReference type="Gene3D" id="1.10.245.10">
    <property type="entry name" value="SWIB/MDM2 domain"/>
    <property type="match status" value="1"/>
</dbReference>
<feature type="domain" description="DM2" evidence="2">
    <location>
        <begin position="262"/>
        <end position="339"/>
    </location>
</feature>
<keyword evidence="4" id="KW-1185">Reference proteome</keyword>
<feature type="compositionally biased region" description="Acidic residues" evidence="1">
    <location>
        <begin position="137"/>
        <end position="151"/>
    </location>
</feature>
<dbReference type="CDD" id="cd10568">
    <property type="entry name" value="SWIB_like"/>
    <property type="match status" value="1"/>
</dbReference>
<dbReference type="PANTHER" id="PTHR13844">
    <property type="entry name" value="SWI/SNF-RELATED MATRIX-ASSOCIATED ACTIN-DEPENDENT REGULATOR OF CHROMATIN SUBFAMILY D"/>
    <property type="match status" value="1"/>
</dbReference>
<protein>
    <submittedName>
        <fullName evidence="3">Putative SWI-SNF complex subunit</fullName>
    </submittedName>
</protein>
<feature type="region of interest" description="Disordered" evidence="1">
    <location>
        <begin position="20"/>
        <end position="43"/>
    </location>
</feature>
<name>A0A165IR27_XYLHT</name>
<organism evidence="3 4">
    <name type="scientific">Xylona heveae (strain CBS 132557 / TC161)</name>
    <dbReference type="NCBI Taxonomy" id="1328760"/>
    <lineage>
        <taxon>Eukaryota</taxon>
        <taxon>Fungi</taxon>
        <taxon>Dikarya</taxon>
        <taxon>Ascomycota</taxon>
        <taxon>Pezizomycotina</taxon>
        <taxon>Xylonomycetes</taxon>
        <taxon>Xylonales</taxon>
        <taxon>Xylonaceae</taxon>
        <taxon>Xylona</taxon>
    </lineage>
</organism>
<dbReference type="FunCoup" id="A0A165IR27">
    <property type="interactions" value="830"/>
</dbReference>
<dbReference type="AlphaFoldDB" id="A0A165IR27"/>
<sequence length="490" mass="54386">MVAAAPHPQPALIPAQIQAQQAQAAQERELAKRRSRKPTDKNIPEGVAEAIIGDGVQRYQALRDVERRLDATMMRKRLDIQDSVNRNVKRYRTLRIWISNTAENQPWQAKGLEDNAFDFSMATGASYKVRIEGRLLDDDDPEDVSDDEEEAGGDKQSAAAAAPSEPQGNAPDQDGDKGADKPVNPAVPRPRKRFSHFFKSITVEFDRSSALPVDASANIEWKKPALPPNVPQLPPSADFDCLEFERKSDENLNCTINLVRDENPERYRLSRELAEVLDTDEDARAGVVLGLWEYIKAMGLQEDEEKRTIRCDDRLKAIFKQDQLFFPHVPDLILNHLSPLPPIKLPYTIRVDAAYQASPTPTVYDVRVPLDDPLRAQMIALTTNPAYPATLRSIASLDDQLALIIQALAHSKAKHGFFTAMAADPAAFVRRWVSSQQRDLQVILGEATRGIGAGAADDAYASDEFRRGGQAGVWGSDGVRESVGLWLARP</sequence>
<dbReference type="OrthoDB" id="10263741at2759"/>
<evidence type="ECO:0000256" key="1">
    <source>
        <dbReference type="SAM" id="MobiDB-lite"/>
    </source>
</evidence>
<evidence type="ECO:0000313" key="4">
    <source>
        <dbReference type="Proteomes" id="UP000076632"/>
    </source>
</evidence>
<dbReference type="InParanoid" id="A0A165IR27"/>
<reference evidence="3 4" key="1">
    <citation type="journal article" date="2016" name="Fungal Biol.">
        <title>The genome of Xylona heveae provides a window into fungal endophytism.</title>
        <authorList>
            <person name="Gazis R."/>
            <person name="Kuo A."/>
            <person name="Riley R."/>
            <person name="LaButti K."/>
            <person name="Lipzen A."/>
            <person name="Lin J."/>
            <person name="Amirebrahimi M."/>
            <person name="Hesse C.N."/>
            <person name="Spatafora J.W."/>
            <person name="Henrissat B."/>
            <person name="Hainaut M."/>
            <person name="Grigoriev I.V."/>
            <person name="Hibbett D.S."/>
        </authorList>
    </citation>
    <scope>NUCLEOTIDE SEQUENCE [LARGE SCALE GENOMIC DNA]</scope>
    <source>
        <strain evidence="3 4">TC161</strain>
    </source>
</reference>
<evidence type="ECO:0000259" key="2">
    <source>
        <dbReference type="PROSITE" id="PS51925"/>
    </source>
</evidence>
<feature type="compositionally biased region" description="Basic and acidic residues" evidence="1">
    <location>
        <begin position="26"/>
        <end position="43"/>
    </location>
</feature>
<dbReference type="OMA" id="NFRCNEP"/>